<organism evidence="1 2">
    <name type="scientific">Hibiscus sabdariffa</name>
    <name type="common">roselle</name>
    <dbReference type="NCBI Taxonomy" id="183260"/>
    <lineage>
        <taxon>Eukaryota</taxon>
        <taxon>Viridiplantae</taxon>
        <taxon>Streptophyta</taxon>
        <taxon>Embryophyta</taxon>
        <taxon>Tracheophyta</taxon>
        <taxon>Spermatophyta</taxon>
        <taxon>Magnoliopsida</taxon>
        <taxon>eudicotyledons</taxon>
        <taxon>Gunneridae</taxon>
        <taxon>Pentapetalae</taxon>
        <taxon>rosids</taxon>
        <taxon>malvids</taxon>
        <taxon>Malvales</taxon>
        <taxon>Malvaceae</taxon>
        <taxon>Malvoideae</taxon>
        <taxon>Hibiscus</taxon>
    </lineage>
</organism>
<evidence type="ECO:0000313" key="2">
    <source>
        <dbReference type="Proteomes" id="UP001396334"/>
    </source>
</evidence>
<dbReference type="EMBL" id="JBBPBN010000540">
    <property type="protein sequence ID" value="KAK8484767.1"/>
    <property type="molecule type" value="Genomic_DNA"/>
</dbReference>
<dbReference type="Proteomes" id="UP001396334">
    <property type="component" value="Unassembled WGS sequence"/>
</dbReference>
<keyword evidence="2" id="KW-1185">Reference proteome</keyword>
<evidence type="ECO:0000313" key="1">
    <source>
        <dbReference type="EMBL" id="KAK8484767.1"/>
    </source>
</evidence>
<sequence>MGVLIHAWSDYTWQKLAELWGDLVCVDGETLAPTNFERGRFQVEMSFLLNIDEQVELQGGEIAIDSLAASDCETSLFHKGMQQNSFKEDTVVPNSVSMEVATSSHIVRLWEDNWRIDDRVMEISEVDKACSYEEGAGLVTRAEEVERDVDIMQAMDEIGDNIKASSDLSSGLDVGGELKIGPRQERARVNKALSYYHNGQPKRVRQISEINYSLLSPSRKQEVDTKIGNKG</sequence>
<gene>
    <name evidence="1" type="ORF">V6N11_048062</name>
</gene>
<accession>A0ABR1ZVN0</accession>
<name>A0ABR1ZVN0_9ROSI</name>
<proteinExistence type="predicted"/>
<comment type="caution">
    <text evidence="1">The sequence shown here is derived from an EMBL/GenBank/DDBJ whole genome shotgun (WGS) entry which is preliminary data.</text>
</comment>
<reference evidence="1 2" key="1">
    <citation type="journal article" date="2024" name="G3 (Bethesda)">
        <title>Genome assembly of Hibiscus sabdariffa L. provides insights into metabolisms of medicinal natural products.</title>
        <authorList>
            <person name="Kim T."/>
        </authorList>
    </citation>
    <scope>NUCLEOTIDE SEQUENCE [LARGE SCALE GENOMIC DNA]</scope>
    <source>
        <strain evidence="1">TK-2024</strain>
        <tissue evidence="1">Old leaves</tissue>
    </source>
</reference>
<evidence type="ECO:0008006" key="3">
    <source>
        <dbReference type="Google" id="ProtNLM"/>
    </source>
</evidence>
<protein>
    <recommendedName>
        <fullName evidence="3">DUF4283 domain-containing protein</fullName>
    </recommendedName>
</protein>